<organism evidence="1 2">
    <name type="scientific">Ligilactobacillus faecis</name>
    <dbReference type="NCBI Taxonomy" id="762833"/>
    <lineage>
        <taxon>Bacteria</taxon>
        <taxon>Bacillati</taxon>
        <taxon>Bacillota</taxon>
        <taxon>Bacilli</taxon>
        <taxon>Lactobacillales</taxon>
        <taxon>Lactobacillaceae</taxon>
        <taxon>Ligilactobacillus</taxon>
    </lineage>
</organism>
<accession>A0ABV4DMF1</accession>
<reference evidence="1 2" key="1">
    <citation type="submission" date="2024-03" db="EMBL/GenBank/DDBJ databases">
        <title>Mouse gut bacterial collection (mGBC) of GemPharmatech.</title>
        <authorList>
            <person name="He Y."/>
            <person name="Dong L."/>
            <person name="Wu D."/>
            <person name="Gao X."/>
            <person name="Lin Z."/>
        </authorList>
    </citation>
    <scope>NUCLEOTIDE SEQUENCE [LARGE SCALE GENOMIC DNA]</scope>
    <source>
        <strain evidence="1 2">15-30</strain>
    </source>
</reference>
<proteinExistence type="predicted"/>
<gene>
    <name evidence="1" type="ORF">AALT52_01950</name>
</gene>
<evidence type="ECO:0000313" key="2">
    <source>
        <dbReference type="Proteomes" id="UP001565236"/>
    </source>
</evidence>
<dbReference type="RefSeq" id="WP_369940693.1">
    <property type="nucleotide sequence ID" value="NZ_JBCLUF010000004.1"/>
</dbReference>
<sequence>MKEEAKKIVASMPGPVCSGPVAPFLITKNNFFMTKVFISSQKKLIKELFRCYGQTISDEAVEKLVKKSLQSHFKQHLLTSLWQNLPLIELLYADKRAARFYTINYALAMDLSAEFEEHGQVKLETLEKLLTQAFKQVKK</sequence>
<keyword evidence="2" id="KW-1185">Reference proteome</keyword>
<name>A0ABV4DMF1_9LACO</name>
<dbReference type="EMBL" id="JBCLUF010000004">
    <property type="protein sequence ID" value="MEY8661661.1"/>
    <property type="molecule type" value="Genomic_DNA"/>
</dbReference>
<comment type="caution">
    <text evidence="1">The sequence shown here is derived from an EMBL/GenBank/DDBJ whole genome shotgun (WGS) entry which is preliminary data.</text>
</comment>
<protein>
    <submittedName>
        <fullName evidence="1">Uncharacterized protein</fullName>
    </submittedName>
</protein>
<evidence type="ECO:0000313" key="1">
    <source>
        <dbReference type="EMBL" id="MEY8661661.1"/>
    </source>
</evidence>
<dbReference type="Proteomes" id="UP001565236">
    <property type="component" value="Unassembled WGS sequence"/>
</dbReference>